<dbReference type="RefSeq" id="XP_028042524.1">
    <property type="nucleotide sequence ID" value="XM_028186723.1"/>
</dbReference>
<dbReference type="InterPro" id="IPR005135">
    <property type="entry name" value="Endo/exonuclease/phosphatase"/>
</dbReference>
<dbReference type="Proteomes" id="UP000504629">
    <property type="component" value="Unplaced"/>
</dbReference>
<sequence>MDHTYHFFQGNLNHSAGAQDMLLQTMSEWSIDVAVVAESYFVPPADDCWFGDVDGLAAILLRRSAMISPLAMVTRGPGIVALQLENTVVIGVYFSPNRPTVEFERFLDGLEVIARHLSPRSVILAGDFNAKSVAWGSPSTDALGRLLEEWVVAADLCIVNRGSVATCMRWTGESIVELTFASSSIAQRILGWGVVVGAESLSDHRYIRFNLSAPAPTPTAGARGVNSSRRASRSFPRWALKFLKKELLMEASMVAAWTPMRPHAFDVEAEAERFRGAMHRICDASMPRVGPRHCGRRQSPWWSPEIARLRAVSIRASRRCARHRRRRHLRRDDPVAFAEEETRLHGEYRAAKDALWLAIRRAKEQNMERLLDALEADLWGSP</sequence>
<dbReference type="Pfam" id="PF14529">
    <property type="entry name" value="Exo_endo_phos_2"/>
    <property type="match status" value="1"/>
</dbReference>
<dbReference type="GO" id="GO:0003824">
    <property type="term" value="F:catalytic activity"/>
    <property type="evidence" value="ECO:0007669"/>
    <property type="project" value="InterPro"/>
</dbReference>
<keyword evidence="2" id="KW-1185">Reference proteome</keyword>
<name>A0A6J2KQW4_BOMMA</name>
<dbReference type="KEGG" id="bman:114252218"/>
<dbReference type="CDD" id="cd09077">
    <property type="entry name" value="R1-I-EN"/>
    <property type="match status" value="1"/>
</dbReference>
<dbReference type="PANTHER" id="PTHR33273">
    <property type="entry name" value="DOMAIN-CONTAINING PROTEIN, PUTATIVE-RELATED"/>
    <property type="match status" value="1"/>
</dbReference>
<dbReference type="SUPFAM" id="SSF56219">
    <property type="entry name" value="DNase I-like"/>
    <property type="match status" value="1"/>
</dbReference>
<dbReference type="OrthoDB" id="415822at2759"/>
<protein>
    <submittedName>
        <fullName evidence="3">Uncharacterized protein LOC114252218</fullName>
    </submittedName>
</protein>
<evidence type="ECO:0000259" key="1">
    <source>
        <dbReference type="Pfam" id="PF14529"/>
    </source>
</evidence>
<evidence type="ECO:0000313" key="2">
    <source>
        <dbReference type="Proteomes" id="UP000504629"/>
    </source>
</evidence>
<organism evidence="2 3">
    <name type="scientific">Bombyx mandarina</name>
    <name type="common">Wild silk moth</name>
    <name type="synonym">Wild silkworm</name>
    <dbReference type="NCBI Taxonomy" id="7092"/>
    <lineage>
        <taxon>Eukaryota</taxon>
        <taxon>Metazoa</taxon>
        <taxon>Ecdysozoa</taxon>
        <taxon>Arthropoda</taxon>
        <taxon>Hexapoda</taxon>
        <taxon>Insecta</taxon>
        <taxon>Pterygota</taxon>
        <taxon>Neoptera</taxon>
        <taxon>Endopterygota</taxon>
        <taxon>Lepidoptera</taxon>
        <taxon>Glossata</taxon>
        <taxon>Ditrysia</taxon>
        <taxon>Bombycoidea</taxon>
        <taxon>Bombycidae</taxon>
        <taxon>Bombycinae</taxon>
        <taxon>Bombyx</taxon>
    </lineage>
</organism>
<accession>A0A6J2KQW4</accession>
<dbReference type="PANTHER" id="PTHR33273:SF4">
    <property type="entry name" value="ENDONUCLEASE_EXONUCLEASE_PHOSPHATASE DOMAIN-CONTAINING PROTEIN"/>
    <property type="match status" value="1"/>
</dbReference>
<evidence type="ECO:0000313" key="3">
    <source>
        <dbReference type="RefSeq" id="XP_028042524.1"/>
    </source>
</evidence>
<dbReference type="Gene3D" id="3.60.10.10">
    <property type="entry name" value="Endonuclease/exonuclease/phosphatase"/>
    <property type="match status" value="1"/>
</dbReference>
<proteinExistence type="predicted"/>
<dbReference type="GeneID" id="114252218"/>
<reference evidence="3" key="1">
    <citation type="submission" date="2025-08" db="UniProtKB">
        <authorList>
            <consortium name="RefSeq"/>
        </authorList>
    </citation>
    <scope>IDENTIFICATION</scope>
    <source>
        <tissue evidence="3">Silk gland</tissue>
    </source>
</reference>
<dbReference type="InterPro" id="IPR036691">
    <property type="entry name" value="Endo/exonu/phosph_ase_sf"/>
</dbReference>
<feature type="domain" description="Endonuclease/exonuclease/phosphatase" evidence="1">
    <location>
        <begin position="88"/>
        <end position="207"/>
    </location>
</feature>
<gene>
    <name evidence="3" type="primary">LOC114252218</name>
</gene>
<dbReference type="AlphaFoldDB" id="A0A6J2KQW4"/>